<organism evidence="2 3">
    <name type="scientific">Cephus cinctus</name>
    <name type="common">Wheat stem sawfly</name>
    <dbReference type="NCBI Taxonomy" id="211228"/>
    <lineage>
        <taxon>Eukaryota</taxon>
        <taxon>Metazoa</taxon>
        <taxon>Ecdysozoa</taxon>
        <taxon>Arthropoda</taxon>
        <taxon>Hexapoda</taxon>
        <taxon>Insecta</taxon>
        <taxon>Pterygota</taxon>
        <taxon>Neoptera</taxon>
        <taxon>Endopterygota</taxon>
        <taxon>Hymenoptera</taxon>
        <taxon>Cephoidea</taxon>
        <taxon>Cephidae</taxon>
        <taxon>Cephus</taxon>
    </lineage>
</organism>
<evidence type="ECO:0000256" key="1">
    <source>
        <dbReference type="SAM" id="Phobius"/>
    </source>
</evidence>
<keyword evidence="1" id="KW-0812">Transmembrane</keyword>
<dbReference type="Proteomes" id="UP000694920">
    <property type="component" value="Unplaced"/>
</dbReference>
<gene>
    <name evidence="3" type="primary">LOC112494591</name>
</gene>
<protein>
    <submittedName>
        <fullName evidence="3">Uncharacterized protein LOC112494591</fullName>
    </submittedName>
</protein>
<dbReference type="KEGG" id="ccin:112494591"/>
<keyword evidence="1" id="KW-1133">Transmembrane helix</keyword>
<name>A0AAJ7RK64_CEPCN</name>
<evidence type="ECO:0000313" key="2">
    <source>
        <dbReference type="Proteomes" id="UP000694920"/>
    </source>
</evidence>
<feature type="transmembrane region" description="Helical" evidence="1">
    <location>
        <begin position="47"/>
        <end position="72"/>
    </location>
</feature>
<evidence type="ECO:0000313" key="3">
    <source>
        <dbReference type="RefSeq" id="XP_024942473.1"/>
    </source>
</evidence>
<dbReference type="RefSeq" id="XP_024942473.1">
    <property type="nucleotide sequence ID" value="XM_025086705.1"/>
</dbReference>
<proteinExistence type="predicted"/>
<reference evidence="3" key="1">
    <citation type="submission" date="2025-08" db="UniProtKB">
        <authorList>
            <consortium name="RefSeq"/>
        </authorList>
    </citation>
    <scope>IDENTIFICATION</scope>
</reference>
<dbReference type="AlphaFoldDB" id="A0AAJ7RK64"/>
<keyword evidence="1" id="KW-0472">Membrane</keyword>
<keyword evidence="2" id="KW-1185">Reference proteome</keyword>
<sequence>MPHGDKSPDGPQRPSPGNVCAVARVSVPLRRGSASTPKRSPLKNCHIGIVVLVIVALKDTSCALGALLVDVLRKYFTSKRMLTSKLEVSAAAAASIKRKQNRLGSMWLFNLLSVTIY</sequence>
<accession>A0AAJ7RK64</accession>
<dbReference type="GeneID" id="112494591"/>